<dbReference type="Proteomes" id="UP001196870">
    <property type="component" value="Unassembled WGS sequence"/>
</dbReference>
<evidence type="ECO:0000256" key="4">
    <source>
        <dbReference type="ARBA" id="ARBA00023163"/>
    </source>
</evidence>
<dbReference type="CDD" id="cd08432">
    <property type="entry name" value="PBP2_GcdR_TrpI_HvrB_AmpR_like"/>
    <property type="match status" value="1"/>
</dbReference>
<dbReference type="InterPro" id="IPR000847">
    <property type="entry name" value="LysR_HTH_N"/>
</dbReference>
<dbReference type="Gene3D" id="1.10.10.10">
    <property type="entry name" value="Winged helix-like DNA-binding domain superfamily/Winged helix DNA-binding domain"/>
    <property type="match status" value="1"/>
</dbReference>
<keyword evidence="3" id="KW-0238">DNA-binding</keyword>
<dbReference type="PANTHER" id="PTHR30537">
    <property type="entry name" value="HTH-TYPE TRANSCRIPTIONAL REGULATOR"/>
    <property type="match status" value="1"/>
</dbReference>
<evidence type="ECO:0000259" key="5">
    <source>
        <dbReference type="PROSITE" id="PS50931"/>
    </source>
</evidence>
<sequence>MNADHPRALDRLPLRALLVFEAAARHLNMVRAAVELGMTQGAVSRQIRALEDRLHEQLFRRGPRGLVLTEAGDLLSDYVVRGFSELSTGLYRIGQPRRPTTLAVSCSRTFALRVLAPRIGSFIRAHSWIDLRIDSHRYYTPLDRSDADLAIRLGDGKSWSEPVILPLTRETMFPVCAPALLRDPMPDPTAFLRGEVLLHYAERPYWATWLHAAGLDPALGRVGPRFDETALALAAAEAGQGVAMARSSHVAQAIAEGRLVRPFDVVHDDGAGYFIATTALAQRRSTTQAFIGWCRRALCDGTVAEP</sequence>
<keyword evidence="4" id="KW-0804">Transcription</keyword>
<accession>A0ABS5ER45</accession>
<dbReference type="RefSeq" id="WP_211850272.1">
    <property type="nucleotide sequence ID" value="NZ_JAAGBB010000001.1"/>
</dbReference>
<dbReference type="SUPFAM" id="SSF46785">
    <property type="entry name" value="Winged helix' DNA-binding domain"/>
    <property type="match status" value="1"/>
</dbReference>
<comment type="similarity">
    <text evidence="1">Belongs to the LysR transcriptional regulatory family.</text>
</comment>
<evidence type="ECO:0000313" key="7">
    <source>
        <dbReference type="Proteomes" id="UP001196870"/>
    </source>
</evidence>
<evidence type="ECO:0000313" key="6">
    <source>
        <dbReference type="EMBL" id="MBR0662781.1"/>
    </source>
</evidence>
<feature type="domain" description="HTH lysR-type" evidence="5">
    <location>
        <begin position="12"/>
        <end position="69"/>
    </location>
</feature>
<dbReference type="InterPro" id="IPR005119">
    <property type="entry name" value="LysR_subst-bd"/>
</dbReference>
<organism evidence="6 7">
    <name type="scientific">Plastoroseomonas hellenica</name>
    <dbReference type="NCBI Taxonomy" id="2687306"/>
    <lineage>
        <taxon>Bacteria</taxon>
        <taxon>Pseudomonadati</taxon>
        <taxon>Pseudomonadota</taxon>
        <taxon>Alphaproteobacteria</taxon>
        <taxon>Acetobacterales</taxon>
        <taxon>Acetobacteraceae</taxon>
        <taxon>Plastoroseomonas</taxon>
    </lineage>
</organism>
<evidence type="ECO:0000256" key="3">
    <source>
        <dbReference type="ARBA" id="ARBA00023125"/>
    </source>
</evidence>
<dbReference type="Gene3D" id="3.40.190.10">
    <property type="entry name" value="Periplasmic binding protein-like II"/>
    <property type="match status" value="2"/>
</dbReference>
<dbReference type="InterPro" id="IPR058163">
    <property type="entry name" value="LysR-type_TF_proteobact-type"/>
</dbReference>
<dbReference type="PRINTS" id="PR00039">
    <property type="entry name" value="HTHLYSR"/>
</dbReference>
<comment type="caution">
    <text evidence="6">The sequence shown here is derived from an EMBL/GenBank/DDBJ whole genome shotgun (WGS) entry which is preliminary data.</text>
</comment>
<dbReference type="Pfam" id="PF00126">
    <property type="entry name" value="HTH_1"/>
    <property type="match status" value="1"/>
</dbReference>
<protein>
    <submittedName>
        <fullName evidence="6">LysR family transcriptional regulator</fullName>
    </submittedName>
</protein>
<dbReference type="InterPro" id="IPR036388">
    <property type="entry name" value="WH-like_DNA-bd_sf"/>
</dbReference>
<keyword evidence="2" id="KW-0805">Transcription regulation</keyword>
<dbReference type="Pfam" id="PF03466">
    <property type="entry name" value="LysR_substrate"/>
    <property type="match status" value="1"/>
</dbReference>
<reference evidence="7" key="1">
    <citation type="journal article" date="2021" name="Syst. Appl. Microbiol.">
        <title>Roseomonas hellenica sp. nov., isolated from roots of wild-growing Alkanna tinctoria.</title>
        <authorList>
            <person name="Rat A."/>
            <person name="Naranjo H.D."/>
            <person name="Lebbe L."/>
            <person name="Cnockaert M."/>
            <person name="Krigas N."/>
            <person name="Grigoriadou K."/>
            <person name="Maloupa E."/>
            <person name="Willems A."/>
        </authorList>
    </citation>
    <scope>NUCLEOTIDE SEQUENCE [LARGE SCALE GENOMIC DNA]</scope>
    <source>
        <strain evidence="7">LMG 31523</strain>
    </source>
</reference>
<name>A0ABS5ER45_9PROT</name>
<evidence type="ECO:0000256" key="2">
    <source>
        <dbReference type="ARBA" id="ARBA00023015"/>
    </source>
</evidence>
<dbReference type="EMBL" id="JAAGBB010000001">
    <property type="protein sequence ID" value="MBR0662781.1"/>
    <property type="molecule type" value="Genomic_DNA"/>
</dbReference>
<gene>
    <name evidence="6" type="ORF">GXW71_00295</name>
</gene>
<proteinExistence type="inferred from homology"/>
<keyword evidence="7" id="KW-1185">Reference proteome</keyword>
<dbReference type="InterPro" id="IPR036390">
    <property type="entry name" value="WH_DNA-bd_sf"/>
</dbReference>
<dbReference type="PROSITE" id="PS50931">
    <property type="entry name" value="HTH_LYSR"/>
    <property type="match status" value="1"/>
</dbReference>
<dbReference type="SUPFAM" id="SSF53850">
    <property type="entry name" value="Periplasmic binding protein-like II"/>
    <property type="match status" value="1"/>
</dbReference>
<dbReference type="PANTHER" id="PTHR30537:SF26">
    <property type="entry name" value="GLYCINE CLEAVAGE SYSTEM TRANSCRIPTIONAL ACTIVATOR"/>
    <property type="match status" value="1"/>
</dbReference>
<evidence type="ECO:0000256" key="1">
    <source>
        <dbReference type="ARBA" id="ARBA00009437"/>
    </source>
</evidence>